<protein>
    <submittedName>
        <fullName evidence="2">Uncharacterized protein</fullName>
    </submittedName>
</protein>
<feature type="compositionally biased region" description="Polar residues" evidence="1">
    <location>
        <begin position="49"/>
        <end position="61"/>
    </location>
</feature>
<sequence length="136" mass="14290">HAGEDPDNNSGSIGCEEGSPRRLGGSSAKPVEPSSCATLPSTPVKAPTIGSSNRASPSSKRATGETGNFEGGYQPGETEGNVYWAASATNDLRAPRCDRGSRGFPSPKKGAHGPPQRDKRHWANPSYRVAPPHQQR</sequence>
<evidence type="ECO:0000313" key="3">
    <source>
        <dbReference type="Proteomes" id="UP000266841"/>
    </source>
</evidence>
<name>K0SIB5_THAOC</name>
<proteinExistence type="predicted"/>
<dbReference type="EMBL" id="AGNL01025844">
    <property type="protein sequence ID" value="EJK58222.1"/>
    <property type="molecule type" value="Genomic_DNA"/>
</dbReference>
<gene>
    <name evidence="2" type="ORF">THAOC_21672</name>
</gene>
<organism evidence="2 3">
    <name type="scientific">Thalassiosira oceanica</name>
    <name type="common">Marine diatom</name>
    <dbReference type="NCBI Taxonomy" id="159749"/>
    <lineage>
        <taxon>Eukaryota</taxon>
        <taxon>Sar</taxon>
        <taxon>Stramenopiles</taxon>
        <taxon>Ochrophyta</taxon>
        <taxon>Bacillariophyta</taxon>
        <taxon>Coscinodiscophyceae</taxon>
        <taxon>Thalassiosirophycidae</taxon>
        <taxon>Thalassiosirales</taxon>
        <taxon>Thalassiosiraceae</taxon>
        <taxon>Thalassiosira</taxon>
    </lineage>
</organism>
<evidence type="ECO:0000313" key="2">
    <source>
        <dbReference type="EMBL" id="EJK58222.1"/>
    </source>
</evidence>
<reference evidence="2 3" key="1">
    <citation type="journal article" date="2012" name="Genome Biol.">
        <title>Genome and low-iron response of an oceanic diatom adapted to chronic iron limitation.</title>
        <authorList>
            <person name="Lommer M."/>
            <person name="Specht M."/>
            <person name="Roy A.S."/>
            <person name="Kraemer L."/>
            <person name="Andreson R."/>
            <person name="Gutowska M.A."/>
            <person name="Wolf J."/>
            <person name="Bergner S.V."/>
            <person name="Schilhabel M.B."/>
            <person name="Klostermeier U.C."/>
            <person name="Beiko R.G."/>
            <person name="Rosenstiel P."/>
            <person name="Hippler M."/>
            <person name="Laroche J."/>
        </authorList>
    </citation>
    <scope>NUCLEOTIDE SEQUENCE [LARGE SCALE GENOMIC DNA]</scope>
    <source>
        <strain evidence="2 3">CCMP1005</strain>
    </source>
</reference>
<feature type="region of interest" description="Disordered" evidence="1">
    <location>
        <begin position="1"/>
        <end position="136"/>
    </location>
</feature>
<dbReference type="AlphaFoldDB" id="K0SIB5"/>
<dbReference type="Proteomes" id="UP000266841">
    <property type="component" value="Unassembled WGS sequence"/>
</dbReference>
<accession>K0SIB5</accession>
<feature type="non-terminal residue" evidence="2">
    <location>
        <position position="1"/>
    </location>
</feature>
<keyword evidence="3" id="KW-1185">Reference proteome</keyword>
<evidence type="ECO:0000256" key="1">
    <source>
        <dbReference type="SAM" id="MobiDB-lite"/>
    </source>
</evidence>
<comment type="caution">
    <text evidence="2">The sequence shown here is derived from an EMBL/GenBank/DDBJ whole genome shotgun (WGS) entry which is preliminary data.</text>
</comment>